<name>A0A6A5KDS7_9PLEO</name>
<keyword evidence="2" id="KW-1185">Reference proteome</keyword>
<accession>A0A6A5KDS7</accession>
<evidence type="ECO:0000313" key="2">
    <source>
        <dbReference type="Proteomes" id="UP000800040"/>
    </source>
</evidence>
<gene>
    <name evidence="1" type="ORF">BDW02DRAFT_249083</name>
</gene>
<sequence>MTLVTRSIQSPRNPTQTKCVLTPSPISEFFACGQRVTPDDSPYGGNLLPYRGLRRQSQHFFPQRRCLHFHLAAAVRFVTDGVYDGDYMSSHAQHAFALRYREEVSTTFQRSYGSIPWGVTVRTLYVVLAILRDYVFVHSERGFKISWFQFFTRS</sequence>
<protein>
    <submittedName>
        <fullName evidence="1">Uncharacterized protein</fullName>
    </submittedName>
</protein>
<dbReference type="EMBL" id="ML975276">
    <property type="protein sequence ID" value="KAF1836215.1"/>
    <property type="molecule type" value="Genomic_DNA"/>
</dbReference>
<dbReference type="AlphaFoldDB" id="A0A6A5KDS7"/>
<organism evidence="1 2">
    <name type="scientific">Decorospora gaudefroyi</name>
    <dbReference type="NCBI Taxonomy" id="184978"/>
    <lineage>
        <taxon>Eukaryota</taxon>
        <taxon>Fungi</taxon>
        <taxon>Dikarya</taxon>
        <taxon>Ascomycota</taxon>
        <taxon>Pezizomycotina</taxon>
        <taxon>Dothideomycetes</taxon>
        <taxon>Pleosporomycetidae</taxon>
        <taxon>Pleosporales</taxon>
        <taxon>Pleosporineae</taxon>
        <taxon>Pleosporaceae</taxon>
        <taxon>Decorospora</taxon>
    </lineage>
</organism>
<reference evidence="1" key="1">
    <citation type="submission" date="2020-01" db="EMBL/GenBank/DDBJ databases">
        <authorList>
            <consortium name="DOE Joint Genome Institute"/>
            <person name="Haridas S."/>
            <person name="Albert R."/>
            <person name="Binder M."/>
            <person name="Bloem J."/>
            <person name="Labutti K."/>
            <person name="Salamov A."/>
            <person name="Andreopoulos B."/>
            <person name="Baker S.E."/>
            <person name="Barry K."/>
            <person name="Bills G."/>
            <person name="Bluhm B.H."/>
            <person name="Cannon C."/>
            <person name="Castanera R."/>
            <person name="Culley D.E."/>
            <person name="Daum C."/>
            <person name="Ezra D."/>
            <person name="Gonzalez J.B."/>
            <person name="Henrissat B."/>
            <person name="Kuo A."/>
            <person name="Liang C."/>
            <person name="Lipzen A."/>
            <person name="Lutzoni F."/>
            <person name="Magnuson J."/>
            <person name="Mondo S."/>
            <person name="Nolan M."/>
            <person name="Ohm R."/>
            <person name="Pangilinan J."/>
            <person name="Park H.-J."/>
            <person name="Ramirez L."/>
            <person name="Alfaro M."/>
            <person name="Sun H."/>
            <person name="Tritt A."/>
            <person name="Yoshinaga Y."/>
            <person name="Zwiers L.-H."/>
            <person name="Turgeon B.G."/>
            <person name="Goodwin S.B."/>
            <person name="Spatafora J.W."/>
            <person name="Crous P.W."/>
            <person name="Grigoriev I.V."/>
        </authorList>
    </citation>
    <scope>NUCLEOTIDE SEQUENCE</scope>
    <source>
        <strain evidence="1">P77</strain>
    </source>
</reference>
<dbReference type="Proteomes" id="UP000800040">
    <property type="component" value="Unassembled WGS sequence"/>
</dbReference>
<proteinExistence type="predicted"/>
<evidence type="ECO:0000313" key="1">
    <source>
        <dbReference type="EMBL" id="KAF1836215.1"/>
    </source>
</evidence>